<keyword evidence="3" id="KW-1185">Reference proteome</keyword>
<reference evidence="2 3" key="1">
    <citation type="submission" date="2019-09" db="EMBL/GenBank/DDBJ databases">
        <title>Phylogenetic characterization of a novel taxon of the genus Bifidobacterium: Bifidobacterium choloepi sp. nov.</title>
        <authorList>
            <person name="Modesto M."/>
            <person name="Satti M."/>
        </authorList>
    </citation>
    <scope>NUCLEOTIDE SEQUENCE [LARGE SCALE GENOMIC DNA]</scope>
    <source>
        <strain evidence="2 3">BRDM6</strain>
    </source>
</reference>
<dbReference type="RefSeq" id="WP_163228028.1">
    <property type="nucleotide sequence ID" value="NZ_VYSG01000003.1"/>
</dbReference>
<dbReference type="Proteomes" id="UP000469292">
    <property type="component" value="Unassembled WGS sequence"/>
</dbReference>
<comment type="caution">
    <text evidence="2">The sequence shown here is derived from an EMBL/GenBank/DDBJ whole genome shotgun (WGS) entry which is preliminary data.</text>
</comment>
<organism evidence="2 3">
    <name type="scientific">Bifidobacterium choloepi</name>
    <dbReference type="NCBI Taxonomy" id="2614131"/>
    <lineage>
        <taxon>Bacteria</taxon>
        <taxon>Bacillati</taxon>
        <taxon>Actinomycetota</taxon>
        <taxon>Actinomycetes</taxon>
        <taxon>Bifidobacteriales</taxon>
        <taxon>Bifidobacteriaceae</taxon>
        <taxon>Bifidobacterium</taxon>
    </lineage>
</organism>
<dbReference type="AlphaFoldDB" id="A0A6I5N2P1"/>
<evidence type="ECO:0000313" key="3">
    <source>
        <dbReference type="Proteomes" id="UP000469292"/>
    </source>
</evidence>
<dbReference type="EMBL" id="VYSG01000003">
    <property type="protein sequence ID" value="NEG70445.1"/>
    <property type="molecule type" value="Genomic_DNA"/>
</dbReference>
<feature type="region of interest" description="Disordered" evidence="1">
    <location>
        <begin position="17"/>
        <end position="62"/>
    </location>
</feature>
<evidence type="ECO:0000256" key="1">
    <source>
        <dbReference type="SAM" id="MobiDB-lite"/>
    </source>
</evidence>
<proteinExistence type="predicted"/>
<name>A0A6I5N2P1_9BIFI</name>
<evidence type="ECO:0000313" key="2">
    <source>
        <dbReference type="EMBL" id="NEG70445.1"/>
    </source>
</evidence>
<gene>
    <name evidence="2" type="ORF">F6S87_07525</name>
</gene>
<protein>
    <submittedName>
        <fullName evidence="2">Uncharacterized protein</fullName>
    </submittedName>
</protein>
<sequence length="62" mass="7405">MATHEEFEEIREKLAEERDDFEKKGNDVIDKMKDAKEGWEDSHAEDNFKQEIATKEETHQTH</sequence>
<accession>A0A6I5N2P1</accession>